<dbReference type="InterPro" id="IPR043145">
    <property type="entry name" value="Znf_ZZ_sf"/>
</dbReference>
<dbReference type="InterPro" id="IPR024983">
    <property type="entry name" value="CHAT_dom"/>
</dbReference>
<dbReference type="PANTHER" id="PTHR15090">
    <property type="entry name" value="SEQUESTOSOME 1-RELATED"/>
    <property type="match status" value="1"/>
</dbReference>
<evidence type="ECO:0000256" key="4">
    <source>
        <dbReference type="PROSITE-ProRule" id="PRU00228"/>
    </source>
</evidence>
<evidence type="ECO:0000256" key="1">
    <source>
        <dbReference type="ARBA" id="ARBA00022723"/>
    </source>
</evidence>
<keyword evidence="3" id="KW-0862">Zinc</keyword>
<dbReference type="EMBL" id="HBNR01089111">
    <property type="protein sequence ID" value="CAE4667633.1"/>
    <property type="molecule type" value="Transcribed_RNA"/>
</dbReference>
<dbReference type="Gene3D" id="3.30.60.90">
    <property type="match status" value="1"/>
</dbReference>
<proteinExistence type="predicted"/>
<evidence type="ECO:0000256" key="5">
    <source>
        <dbReference type="SAM" id="MobiDB-lite"/>
    </source>
</evidence>
<feature type="compositionally biased region" description="Low complexity" evidence="5">
    <location>
        <begin position="845"/>
        <end position="867"/>
    </location>
</feature>
<accession>A0A7S4WEL5</accession>
<dbReference type="Pfam" id="PF12770">
    <property type="entry name" value="CHAT"/>
    <property type="match status" value="1"/>
</dbReference>
<dbReference type="AlphaFoldDB" id="A0A7S4WEL5"/>
<feature type="region of interest" description="Disordered" evidence="5">
    <location>
        <begin position="818"/>
        <end position="868"/>
    </location>
</feature>
<dbReference type="CDD" id="cd02249">
    <property type="entry name" value="ZZ"/>
    <property type="match status" value="1"/>
</dbReference>
<name>A0A7S4WEL5_9DINO</name>
<dbReference type="InterPro" id="IPR000433">
    <property type="entry name" value="Znf_ZZ"/>
</dbReference>
<feature type="domain" description="ZZ-type" evidence="6">
    <location>
        <begin position="259"/>
        <end position="313"/>
    </location>
</feature>
<dbReference type="SMART" id="SM00291">
    <property type="entry name" value="ZnF_ZZ"/>
    <property type="match status" value="1"/>
</dbReference>
<evidence type="ECO:0000256" key="2">
    <source>
        <dbReference type="ARBA" id="ARBA00022771"/>
    </source>
</evidence>
<dbReference type="GO" id="GO:0008270">
    <property type="term" value="F:zinc ion binding"/>
    <property type="evidence" value="ECO:0007669"/>
    <property type="project" value="UniProtKB-KW"/>
</dbReference>
<feature type="region of interest" description="Disordered" evidence="5">
    <location>
        <begin position="903"/>
        <end position="936"/>
    </location>
</feature>
<organism evidence="7">
    <name type="scientific">Alexandrium monilatum</name>
    <dbReference type="NCBI Taxonomy" id="311494"/>
    <lineage>
        <taxon>Eukaryota</taxon>
        <taxon>Sar</taxon>
        <taxon>Alveolata</taxon>
        <taxon>Dinophyceae</taxon>
        <taxon>Gonyaulacales</taxon>
        <taxon>Pyrocystaceae</taxon>
        <taxon>Alexandrium</taxon>
    </lineage>
</organism>
<gene>
    <name evidence="7" type="ORF">AMON00008_LOCUS63909</name>
</gene>
<keyword evidence="2 4" id="KW-0863">Zinc-finger</keyword>
<feature type="compositionally biased region" description="Basic and acidic residues" evidence="5">
    <location>
        <begin position="824"/>
        <end position="844"/>
    </location>
</feature>
<keyword evidence="1" id="KW-0479">Metal-binding</keyword>
<protein>
    <recommendedName>
        <fullName evidence="6">ZZ-type domain-containing protein</fullName>
    </recommendedName>
</protein>
<evidence type="ECO:0000256" key="3">
    <source>
        <dbReference type="ARBA" id="ARBA00022833"/>
    </source>
</evidence>
<dbReference type="SUPFAM" id="SSF57850">
    <property type="entry name" value="RING/U-box"/>
    <property type="match status" value="1"/>
</dbReference>
<dbReference type="InterPro" id="IPR052260">
    <property type="entry name" value="Autophagy_Rcpt_SigReg"/>
</dbReference>
<dbReference type="PROSITE" id="PS50135">
    <property type="entry name" value="ZF_ZZ_2"/>
    <property type="match status" value="1"/>
</dbReference>
<evidence type="ECO:0000313" key="7">
    <source>
        <dbReference type="EMBL" id="CAE4667633.1"/>
    </source>
</evidence>
<dbReference type="PROSITE" id="PS01357">
    <property type="entry name" value="ZF_ZZ_1"/>
    <property type="match status" value="1"/>
</dbReference>
<evidence type="ECO:0000259" key="6">
    <source>
        <dbReference type="PROSITE" id="PS50135"/>
    </source>
</evidence>
<sequence>MEFSDAAAFSAVLQEEKRSWRHYYLSNCLFYSFGVNNHPHFCSMDPQECFEHFHPGSGLPPVAADDSDESVDEAHRAYLSSLIQSLPDGTVVLYCIEEAPGRHVLHTISNKGLRGGHRVHLEDSEVSDAARAFSQEVVRLSRLRRLYGQLGRAIWQPLDALLADAAWVVCVCTGSLARLPLHALEWRGSPLCVQKLVSYGNSLTELSVLPPLRCRVGPQGLHGNPGCAAAAGDGVVHEGADGADGGAGRATAADEGVVHEGVMCDGCGACPIRGRRYKCSTCENYDLCWSCHASRDQVHVAGHGFSCLPRPSQEDVALLVSGPVRAVWSPLDGDEQTAMPELRYAVCEGHLVRSRLGAARCRCLSLQGQDVTLDALVALQMVHMLDSSAGSRIFMHIASHFCVADGPRDDGGPAQGGFVLSDGDVLRVPDFPKVFPRHACVVFLSACSTRGSECSGHDAAARAMTPNECGGIVTTQWKLSDAGALVFADRFYETLVSSPELLELRSSGACDGYPALVAAHGAMRHVWSMSRTQIYESAKAMAAQHPEFAISHEFGGRAVHSLGHAPQRDGAETLVESLSRGLGGLQEPSSSDPKLASQPFYWGAYRVHVNPFRMERELCTRAESRLPLPAPRVPSLLHVSGDPRPELLTSTPDHGYAVLWVSKPRAAVALFDRRHEKIAQREIALRQSAELCHITAVRLPCQGAPAGLEQSSSSSGPAPRQWADLLVGTSRHRVDVFLLDGVCSPDPAPLRPVASVDAAWLAKSGWSGEEVLLHATASACGCSIVFVCAGACLYPLQLRARSGADGAVEVEADELWDGGGAPELRQRGGRRDGRGMTRGEEASRAEVSASSNESCESEETSSGASSEDIAALVEDGEWRRPGCSKCSDPGYASLLDLLHEGADSSCAPSEDEAAPSLASFEGGASGANDKGEWSFRTVPRRGQTRAAFLQREEDTGGALGPRVLRASDGSRPVLYFSRSYAAHLLGYYHHSEESVVFVHAETGRRVREVSVPDFFAMDRLVLLDEASETFALAASECSEAPYIWFFDVAQTSFQVFCVLGGPRDGLCVSGSLQDGDDRCLVGLAGSRVIAWPVDALLRGPQLGGRRQEGRRGLSGAWGDLNLHLTGA</sequence>
<reference evidence="7" key="1">
    <citation type="submission" date="2021-01" db="EMBL/GenBank/DDBJ databases">
        <authorList>
            <person name="Corre E."/>
            <person name="Pelletier E."/>
            <person name="Niang G."/>
            <person name="Scheremetjew M."/>
            <person name="Finn R."/>
            <person name="Kale V."/>
            <person name="Holt S."/>
            <person name="Cochrane G."/>
            <person name="Meng A."/>
            <person name="Brown T."/>
            <person name="Cohen L."/>
        </authorList>
    </citation>
    <scope>NUCLEOTIDE SEQUENCE</scope>
    <source>
        <strain evidence="7">CCMP3105</strain>
    </source>
</reference>